<feature type="transmembrane region" description="Helical" evidence="13">
    <location>
        <begin position="47"/>
        <end position="73"/>
    </location>
</feature>
<evidence type="ECO:0000256" key="10">
    <source>
        <dbReference type="ARBA" id="ARBA00023132"/>
    </source>
</evidence>
<keyword evidence="7" id="KW-0653">Protein transport</keyword>
<dbReference type="GO" id="GO:0070631">
    <property type="term" value="P:spindle pole body localization"/>
    <property type="evidence" value="ECO:0007669"/>
    <property type="project" value="TreeGrafter"/>
</dbReference>
<keyword evidence="4" id="KW-0813">Transport</keyword>
<dbReference type="GO" id="GO:0015031">
    <property type="term" value="P:protein transport"/>
    <property type="evidence" value="ECO:0007669"/>
    <property type="project" value="UniProtKB-KW"/>
</dbReference>
<evidence type="ECO:0000313" key="15">
    <source>
        <dbReference type="Proteomes" id="UP000799778"/>
    </source>
</evidence>
<keyword evidence="8 13" id="KW-1133">Transmembrane helix</keyword>
<name>A0A6A5XLL1_9PLEO</name>
<evidence type="ECO:0000256" key="7">
    <source>
        <dbReference type="ARBA" id="ARBA00022927"/>
    </source>
</evidence>
<feature type="transmembrane region" description="Helical" evidence="13">
    <location>
        <begin position="149"/>
        <end position="169"/>
    </location>
</feature>
<dbReference type="GO" id="GO:0005816">
    <property type="term" value="C:spindle pole body"/>
    <property type="evidence" value="ECO:0007669"/>
    <property type="project" value="TreeGrafter"/>
</dbReference>
<keyword evidence="15" id="KW-1185">Reference proteome</keyword>
<dbReference type="Pfam" id="PF09531">
    <property type="entry name" value="Ndc1_Nup"/>
    <property type="match status" value="1"/>
</dbReference>
<feature type="transmembrane region" description="Helical" evidence="13">
    <location>
        <begin position="250"/>
        <end position="271"/>
    </location>
</feature>
<evidence type="ECO:0008006" key="16">
    <source>
        <dbReference type="Google" id="ProtNLM"/>
    </source>
</evidence>
<dbReference type="PANTHER" id="PTHR13269">
    <property type="entry name" value="NUCLEOPORIN NDC1"/>
    <property type="match status" value="1"/>
</dbReference>
<gene>
    <name evidence="14" type="ORF">BU24DRAFT_244152</name>
</gene>
<evidence type="ECO:0000256" key="11">
    <source>
        <dbReference type="ARBA" id="ARBA00023136"/>
    </source>
</evidence>
<evidence type="ECO:0000256" key="8">
    <source>
        <dbReference type="ARBA" id="ARBA00022989"/>
    </source>
</evidence>
<dbReference type="GO" id="GO:0006999">
    <property type="term" value="P:nuclear pore organization"/>
    <property type="evidence" value="ECO:0007669"/>
    <property type="project" value="TreeGrafter"/>
</dbReference>
<dbReference type="AlphaFoldDB" id="A0A6A5XLL1"/>
<reference evidence="14" key="1">
    <citation type="journal article" date="2020" name="Stud. Mycol.">
        <title>101 Dothideomycetes genomes: a test case for predicting lifestyles and emergence of pathogens.</title>
        <authorList>
            <person name="Haridas S."/>
            <person name="Albert R."/>
            <person name="Binder M."/>
            <person name="Bloem J."/>
            <person name="Labutti K."/>
            <person name="Salamov A."/>
            <person name="Andreopoulos B."/>
            <person name="Baker S."/>
            <person name="Barry K."/>
            <person name="Bills G."/>
            <person name="Bluhm B."/>
            <person name="Cannon C."/>
            <person name="Castanera R."/>
            <person name="Culley D."/>
            <person name="Daum C."/>
            <person name="Ezra D."/>
            <person name="Gonzalez J."/>
            <person name="Henrissat B."/>
            <person name="Kuo A."/>
            <person name="Liang C."/>
            <person name="Lipzen A."/>
            <person name="Lutzoni F."/>
            <person name="Magnuson J."/>
            <person name="Mondo S."/>
            <person name="Nolan M."/>
            <person name="Ohm R."/>
            <person name="Pangilinan J."/>
            <person name="Park H.-J."/>
            <person name="Ramirez L."/>
            <person name="Alfaro M."/>
            <person name="Sun H."/>
            <person name="Tritt A."/>
            <person name="Yoshinaga Y."/>
            <person name="Zwiers L.-H."/>
            <person name="Turgeon B."/>
            <person name="Goodwin S."/>
            <person name="Spatafora J."/>
            <person name="Crous P."/>
            <person name="Grigoriev I."/>
        </authorList>
    </citation>
    <scope>NUCLEOTIDE SEQUENCE</scope>
    <source>
        <strain evidence="14">CBS 175.79</strain>
    </source>
</reference>
<dbReference type="GeneID" id="54279705"/>
<dbReference type="GO" id="GO:0051028">
    <property type="term" value="P:mRNA transport"/>
    <property type="evidence" value="ECO:0007669"/>
    <property type="project" value="UniProtKB-KW"/>
</dbReference>
<evidence type="ECO:0000256" key="6">
    <source>
        <dbReference type="ARBA" id="ARBA00022816"/>
    </source>
</evidence>
<evidence type="ECO:0000256" key="9">
    <source>
        <dbReference type="ARBA" id="ARBA00023010"/>
    </source>
</evidence>
<sequence>MAPAVNARPYRDFLTTSLHRRFAKASFYTLFLCWVIAIWMGDWNSLFWTWFPLSAVGLRTIALYIPAFMVFMIRVSQWHVGQRNTVTPNQVFNRLATKKSTFLTFALYSFSAWVYSEIYIWTQSQHGRLQFTVDQGRFTERIKLNERPVYLRFMFVILGCIQTIVHLWADYDQIRIPVKRTEQTGKTNILQLMRANLVLMFSRSIILAASAFPIATVLYYLVGRDPLWRLHFFLVQFFVSLSRNAKPSGVAPFMSLAVIYLIEGTLVTFLWQYTNFIFSSYINREPLKKELPITNDSKDPNGSLLNGLKSKKDAVKSTAFWELAIITERFPDRRKTIYAEPDRVKGPTHTQIINICLAELGEIHKRVDAAMNPDRSTQEPGKSSAPAETQLVRQIAQPLKEGQILGPKAVPQSRWEKVGAVTGEIARNNSSSQNVQNSYAKEYLKKGQEKASHGVRQAESWWDVHRNRLAASPVGWPFRQSLPRTANVVVAGAFYSRQATIFNAITALANLAVHSLSEDIYGSFHNEVPEIIRTLTQAIKDIDAYMNVIQIHWTDFETLTKPEAERKKVKEVEEITAELKDGLEKIVRAFTEYLPGMKISSEEIREAKRLVAKGPEVAQLR</sequence>
<keyword evidence="11 13" id="KW-0472">Membrane</keyword>
<dbReference type="OrthoDB" id="67850at2759"/>
<dbReference type="GO" id="GO:0070762">
    <property type="term" value="C:nuclear pore transmembrane ring"/>
    <property type="evidence" value="ECO:0007669"/>
    <property type="project" value="TreeGrafter"/>
</dbReference>
<evidence type="ECO:0000256" key="5">
    <source>
        <dbReference type="ARBA" id="ARBA00022692"/>
    </source>
</evidence>
<evidence type="ECO:0000256" key="1">
    <source>
        <dbReference type="ARBA" id="ARBA00004232"/>
    </source>
</evidence>
<keyword evidence="6" id="KW-0509">mRNA transport</keyword>
<protein>
    <recommendedName>
        <fullName evidence="16">Nucleoporin protein Ndc1-Nup</fullName>
    </recommendedName>
</protein>
<comment type="similarity">
    <text evidence="3">Belongs to the NDC1 family.</text>
</comment>
<keyword evidence="9" id="KW-0811">Translocation</keyword>
<proteinExistence type="inferred from homology"/>
<dbReference type="PANTHER" id="PTHR13269:SF6">
    <property type="entry name" value="NUCLEOPORIN NDC1"/>
    <property type="match status" value="1"/>
</dbReference>
<evidence type="ECO:0000313" key="14">
    <source>
        <dbReference type="EMBL" id="KAF2013697.1"/>
    </source>
</evidence>
<feature type="transmembrane region" description="Helical" evidence="13">
    <location>
        <begin position="197"/>
        <end position="221"/>
    </location>
</feature>
<evidence type="ECO:0000256" key="3">
    <source>
        <dbReference type="ARBA" id="ARBA00005760"/>
    </source>
</evidence>
<evidence type="ECO:0000256" key="4">
    <source>
        <dbReference type="ARBA" id="ARBA00022448"/>
    </source>
</evidence>
<dbReference type="RefSeq" id="XP_033382036.1">
    <property type="nucleotide sequence ID" value="XM_033522308.1"/>
</dbReference>
<evidence type="ECO:0000256" key="2">
    <source>
        <dbReference type="ARBA" id="ARBA00004567"/>
    </source>
</evidence>
<feature type="transmembrane region" description="Helical" evidence="13">
    <location>
        <begin position="21"/>
        <end position="41"/>
    </location>
</feature>
<comment type="subcellular location">
    <subcellularLocation>
        <location evidence="1">Nucleus membrane</location>
        <topology evidence="1">Multi-pass membrane protein</topology>
    </subcellularLocation>
    <subcellularLocation>
        <location evidence="2">Nucleus</location>
        <location evidence="2">Nuclear pore complex</location>
    </subcellularLocation>
</comment>
<keyword evidence="10" id="KW-0906">Nuclear pore complex</keyword>
<organism evidence="14 15">
    <name type="scientific">Aaosphaeria arxii CBS 175.79</name>
    <dbReference type="NCBI Taxonomy" id="1450172"/>
    <lineage>
        <taxon>Eukaryota</taxon>
        <taxon>Fungi</taxon>
        <taxon>Dikarya</taxon>
        <taxon>Ascomycota</taxon>
        <taxon>Pezizomycotina</taxon>
        <taxon>Dothideomycetes</taxon>
        <taxon>Pleosporomycetidae</taxon>
        <taxon>Pleosporales</taxon>
        <taxon>Pleosporales incertae sedis</taxon>
        <taxon>Aaosphaeria</taxon>
    </lineage>
</organism>
<dbReference type="InterPro" id="IPR019049">
    <property type="entry name" value="Nucleoporin_prot_Ndc1/Nup"/>
</dbReference>
<keyword evidence="12" id="KW-0539">Nucleus</keyword>
<dbReference type="GO" id="GO:0106166">
    <property type="term" value="F:spindle pole body-nuclear membrane anchor activity"/>
    <property type="evidence" value="ECO:0007669"/>
    <property type="project" value="TreeGrafter"/>
</dbReference>
<dbReference type="GO" id="GO:0031965">
    <property type="term" value="C:nuclear membrane"/>
    <property type="evidence" value="ECO:0007669"/>
    <property type="project" value="UniProtKB-SubCell"/>
</dbReference>
<keyword evidence="5 13" id="KW-0812">Transmembrane</keyword>
<dbReference type="Proteomes" id="UP000799778">
    <property type="component" value="Unassembled WGS sequence"/>
</dbReference>
<accession>A0A6A5XLL1</accession>
<evidence type="ECO:0000256" key="13">
    <source>
        <dbReference type="SAM" id="Phobius"/>
    </source>
</evidence>
<evidence type="ECO:0000256" key="12">
    <source>
        <dbReference type="ARBA" id="ARBA00023242"/>
    </source>
</evidence>
<dbReference type="EMBL" id="ML978071">
    <property type="protein sequence ID" value="KAF2013697.1"/>
    <property type="molecule type" value="Genomic_DNA"/>
</dbReference>